<organism evidence="1 2">
    <name type="scientific">Dictyobacter kobayashii</name>
    <dbReference type="NCBI Taxonomy" id="2014872"/>
    <lineage>
        <taxon>Bacteria</taxon>
        <taxon>Bacillati</taxon>
        <taxon>Chloroflexota</taxon>
        <taxon>Ktedonobacteria</taxon>
        <taxon>Ktedonobacterales</taxon>
        <taxon>Dictyobacteraceae</taxon>
        <taxon>Dictyobacter</taxon>
    </lineage>
</organism>
<keyword evidence="2" id="KW-1185">Reference proteome</keyword>
<dbReference type="Proteomes" id="UP000287188">
    <property type="component" value="Unassembled WGS sequence"/>
</dbReference>
<comment type="caution">
    <text evidence="1">The sequence shown here is derived from an EMBL/GenBank/DDBJ whole genome shotgun (WGS) entry which is preliminary data.</text>
</comment>
<gene>
    <name evidence="1" type="ORF">KDK_02730</name>
</gene>
<accession>A0A402ABK4</accession>
<dbReference type="AlphaFoldDB" id="A0A402ABK4"/>
<dbReference type="EMBL" id="BIFS01000001">
    <property type="protein sequence ID" value="GCE16473.1"/>
    <property type="molecule type" value="Genomic_DNA"/>
</dbReference>
<reference evidence="2" key="1">
    <citation type="submission" date="2018-12" db="EMBL/GenBank/DDBJ databases">
        <title>Tengunoibacter tsumagoiensis gen. nov., sp. nov., Dictyobacter kobayashii sp. nov., D. alpinus sp. nov., and D. joshuensis sp. nov. and description of Dictyobacteraceae fam. nov. within the order Ktedonobacterales isolated from Tengu-no-mugimeshi.</title>
        <authorList>
            <person name="Wang C.M."/>
            <person name="Zheng Y."/>
            <person name="Sakai Y."/>
            <person name="Toyoda A."/>
            <person name="Minakuchi Y."/>
            <person name="Abe K."/>
            <person name="Yokota A."/>
            <person name="Yabe S."/>
        </authorList>
    </citation>
    <scope>NUCLEOTIDE SEQUENCE [LARGE SCALE GENOMIC DNA]</scope>
    <source>
        <strain evidence="2">Uno11</strain>
    </source>
</reference>
<evidence type="ECO:0008006" key="3">
    <source>
        <dbReference type="Google" id="ProtNLM"/>
    </source>
</evidence>
<dbReference type="Gene3D" id="2.60.120.560">
    <property type="entry name" value="Exo-inulinase, domain 1"/>
    <property type="match status" value="1"/>
</dbReference>
<sequence>MAGTFLTQLPNGQTLPDSYYIQAQVKLNSPNSQFGFYYHSKPDGYYTIMFNSNTWTANYTDKNGTQTSLTSIPLHGTQLDGTVTVDIVIQGSNFIYYVNGVQQGTANGAFGDSNSGGNIGLAVGPNSDVSFKNFAIYTA</sequence>
<dbReference type="RefSeq" id="WP_126548367.1">
    <property type="nucleotide sequence ID" value="NZ_BIFS01000001.1"/>
</dbReference>
<dbReference type="InterPro" id="IPR013320">
    <property type="entry name" value="ConA-like_dom_sf"/>
</dbReference>
<dbReference type="SUPFAM" id="SSF49899">
    <property type="entry name" value="Concanavalin A-like lectins/glucanases"/>
    <property type="match status" value="1"/>
</dbReference>
<evidence type="ECO:0000313" key="1">
    <source>
        <dbReference type="EMBL" id="GCE16473.1"/>
    </source>
</evidence>
<name>A0A402ABK4_9CHLR</name>
<evidence type="ECO:0000313" key="2">
    <source>
        <dbReference type="Proteomes" id="UP000287188"/>
    </source>
</evidence>
<proteinExistence type="predicted"/>
<protein>
    <recommendedName>
        <fullName evidence="3">3-keto-disaccharide hydrolase domain-containing protein</fullName>
    </recommendedName>
</protein>